<comment type="caution">
    <text evidence="1">The sequence shown here is derived from an EMBL/GenBank/DDBJ whole genome shotgun (WGS) entry which is preliminary data.</text>
</comment>
<evidence type="ECO:0000313" key="2">
    <source>
        <dbReference type="Proteomes" id="UP001149074"/>
    </source>
</evidence>
<reference evidence="1" key="1">
    <citation type="submission" date="2022-11" db="EMBL/GenBank/DDBJ databases">
        <authorList>
            <person name="Petersen C."/>
        </authorList>
    </citation>
    <scope>NUCLEOTIDE SEQUENCE</scope>
    <source>
        <strain evidence="1">IBT 30761</strain>
    </source>
</reference>
<keyword evidence="1" id="KW-0812">Transmembrane</keyword>
<proteinExistence type="predicted"/>
<dbReference type="AlphaFoldDB" id="A0A9W9EJ15"/>
<sequence length="68" mass="7812">MYASLYAWCSETSLKAAVPYWESLYEQNILTLMGLASIKERITDEYIATLDTIDPESNSHSCLRYRQG</sequence>
<accession>A0A9W9EJ15</accession>
<dbReference type="OrthoDB" id="10532921at2759"/>
<protein>
    <submittedName>
        <fullName evidence="1">Ferric reductase like transmembrane component-domain-containing protein</fullName>
    </submittedName>
</protein>
<evidence type="ECO:0000313" key="1">
    <source>
        <dbReference type="EMBL" id="KAJ5082731.1"/>
    </source>
</evidence>
<keyword evidence="1" id="KW-0472">Membrane</keyword>
<organism evidence="1 2">
    <name type="scientific">Penicillium argentinense</name>
    <dbReference type="NCBI Taxonomy" id="1131581"/>
    <lineage>
        <taxon>Eukaryota</taxon>
        <taxon>Fungi</taxon>
        <taxon>Dikarya</taxon>
        <taxon>Ascomycota</taxon>
        <taxon>Pezizomycotina</taxon>
        <taxon>Eurotiomycetes</taxon>
        <taxon>Eurotiomycetidae</taxon>
        <taxon>Eurotiales</taxon>
        <taxon>Aspergillaceae</taxon>
        <taxon>Penicillium</taxon>
    </lineage>
</organism>
<keyword evidence="2" id="KW-1185">Reference proteome</keyword>
<dbReference type="Proteomes" id="UP001149074">
    <property type="component" value="Unassembled WGS sequence"/>
</dbReference>
<dbReference type="EMBL" id="JAPQKI010000011">
    <property type="protein sequence ID" value="KAJ5082731.1"/>
    <property type="molecule type" value="Genomic_DNA"/>
</dbReference>
<dbReference type="GeneID" id="81363244"/>
<dbReference type="RefSeq" id="XP_056469253.1">
    <property type="nucleotide sequence ID" value="XM_056624265.1"/>
</dbReference>
<gene>
    <name evidence="1" type="ORF">N7532_011774</name>
</gene>
<reference evidence="1" key="2">
    <citation type="journal article" date="2023" name="IMA Fungus">
        <title>Comparative genomic study of the Penicillium genus elucidates a diverse pangenome and 15 lateral gene transfer events.</title>
        <authorList>
            <person name="Petersen C."/>
            <person name="Sorensen T."/>
            <person name="Nielsen M.R."/>
            <person name="Sondergaard T.E."/>
            <person name="Sorensen J.L."/>
            <person name="Fitzpatrick D.A."/>
            <person name="Frisvad J.C."/>
            <person name="Nielsen K.L."/>
        </authorList>
    </citation>
    <scope>NUCLEOTIDE SEQUENCE</scope>
    <source>
        <strain evidence="1">IBT 30761</strain>
    </source>
</reference>
<name>A0A9W9EJ15_9EURO</name>